<gene>
    <name evidence="1" type="ORF">KGD84_12785</name>
</gene>
<accession>A0ABX8BS40</accession>
<keyword evidence="2" id="KW-1185">Reference proteome</keyword>
<protein>
    <submittedName>
        <fullName evidence="1">Uncharacterized protein</fullName>
    </submittedName>
</protein>
<sequence length="77" mass="7937">MASRCPAHGALGPGALAHDALPARLDLESGEAGRVRGFRRLVALCRLLRLGPTGAATPHGPPGTARRVAALVPHRFA</sequence>
<reference evidence="1 2" key="1">
    <citation type="submission" date="2021-05" db="EMBL/GenBank/DDBJ databases">
        <title>Direct Submission.</title>
        <authorList>
            <person name="Li K."/>
            <person name="Gao J."/>
        </authorList>
    </citation>
    <scope>NUCLEOTIDE SEQUENCE [LARGE SCALE GENOMIC DNA]</scope>
    <source>
        <strain evidence="1 2">Mg02</strain>
    </source>
</reference>
<evidence type="ECO:0000313" key="2">
    <source>
        <dbReference type="Proteomes" id="UP000676079"/>
    </source>
</evidence>
<dbReference type="RefSeq" id="WP_220560541.1">
    <property type="nucleotide sequence ID" value="NZ_CP074133.1"/>
</dbReference>
<dbReference type="EMBL" id="CP074133">
    <property type="protein sequence ID" value="QUX25055.1"/>
    <property type="molecule type" value="Genomic_DNA"/>
</dbReference>
<organism evidence="1 2">
    <name type="scientific">Nocardiopsis changdeensis</name>
    <dbReference type="NCBI Taxonomy" id="2831969"/>
    <lineage>
        <taxon>Bacteria</taxon>
        <taxon>Bacillati</taxon>
        <taxon>Actinomycetota</taxon>
        <taxon>Actinomycetes</taxon>
        <taxon>Streptosporangiales</taxon>
        <taxon>Nocardiopsidaceae</taxon>
        <taxon>Nocardiopsis</taxon>
    </lineage>
</organism>
<evidence type="ECO:0000313" key="1">
    <source>
        <dbReference type="EMBL" id="QUX25055.1"/>
    </source>
</evidence>
<proteinExistence type="predicted"/>
<name>A0ABX8BS40_9ACTN</name>
<dbReference type="Proteomes" id="UP000676079">
    <property type="component" value="Chromosome"/>
</dbReference>